<gene>
    <name evidence="1" type="ORF">K505DRAFT_255765</name>
</gene>
<keyword evidence="2" id="KW-1185">Reference proteome</keyword>
<name>A0A6A6WVV3_9PLEO</name>
<dbReference type="Proteomes" id="UP000799757">
    <property type="component" value="Unassembled WGS sequence"/>
</dbReference>
<dbReference type="AlphaFoldDB" id="A0A6A6WVV3"/>
<evidence type="ECO:0000313" key="1">
    <source>
        <dbReference type="EMBL" id="KAF2788340.1"/>
    </source>
</evidence>
<dbReference type="OrthoDB" id="10029320at2759"/>
<protein>
    <submittedName>
        <fullName evidence="1">Uncharacterized protein</fullName>
    </submittedName>
</protein>
<accession>A0A6A6WVV3</accession>
<evidence type="ECO:0000313" key="2">
    <source>
        <dbReference type="Proteomes" id="UP000799757"/>
    </source>
</evidence>
<sequence>MSSIICCWYSLEGLVNLFNCIRQLVPLLELKFARVMTVREFDLKLAYTEWDKMRARSEVKMVEGQRCYEAEKGGGTSRSSDGFSCTLQFRKLTGY</sequence>
<organism evidence="1 2">
    <name type="scientific">Melanomma pulvis-pyrius CBS 109.77</name>
    <dbReference type="NCBI Taxonomy" id="1314802"/>
    <lineage>
        <taxon>Eukaryota</taxon>
        <taxon>Fungi</taxon>
        <taxon>Dikarya</taxon>
        <taxon>Ascomycota</taxon>
        <taxon>Pezizomycotina</taxon>
        <taxon>Dothideomycetes</taxon>
        <taxon>Pleosporomycetidae</taxon>
        <taxon>Pleosporales</taxon>
        <taxon>Melanommataceae</taxon>
        <taxon>Melanomma</taxon>
    </lineage>
</organism>
<proteinExistence type="predicted"/>
<dbReference type="EMBL" id="MU002224">
    <property type="protein sequence ID" value="KAF2788340.1"/>
    <property type="molecule type" value="Genomic_DNA"/>
</dbReference>
<reference evidence="1" key="1">
    <citation type="journal article" date="2020" name="Stud. Mycol.">
        <title>101 Dothideomycetes genomes: a test case for predicting lifestyles and emergence of pathogens.</title>
        <authorList>
            <person name="Haridas S."/>
            <person name="Albert R."/>
            <person name="Binder M."/>
            <person name="Bloem J."/>
            <person name="Labutti K."/>
            <person name="Salamov A."/>
            <person name="Andreopoulos B."/>
            <person name="Baker S."/>
            <person name="Barry K."/>
            <person name="Bills G."/>
            <person name="Bluhm B."/>
            <person name="Cannon C."/>
            <person name="Castanera R."/>
            <person name="Culley D."/>
            <person name="Daum C."/>
            <person name="Ezra D."/>
            <person name="Gonzalez J."/>
            <person name="Henrissat B."/>
            <person name="Kuo A."/>
            <person name="Liang C."/>
            <person name="Lipzen A."/>
            <person name="Lutzoni F."/>
            <person name="Magnuson J."/>
            <person name="Mondo S."/>
            <person name="Nolan M."/>
            <person name="Ohm R."/>
            <person name="Pangilinan J."/>
            <person name="Park H.-J."/>
            <person name="Ramirez L."/>
            <person name="Alfaro M."/>
            <person name="Sun H."/>
            <person name="Tritt A."/>
            <person name="Yoshinaga Y."/>
            <person name="Zwiers L.-H."/>
            <person name="Turgeon B."/>
            <person name="Goodwin S."/>
            <person name="Spatafora J."/>
            <person name="Crous P."/>
            <person name="Grigoriev I."/>
        </authorList>
    </citation>
    <scope>NUCLEOTIDE SEQUENCE</scope>
    <source>
        <strain evidence="1">CBS 109.77</strain>
    </source>
</reference>